<dbReference type="EMBL" id="FQWH01000016">
    <property type="protein sequence ID" value="SHH70798.1"/>
    <property type="molecule type" value="Genomic_DNA"/>
</dbReference>
<dbReference type="RefSeq" id="WP_073411286.1">
    <property type="nucleotide sequence ID" value="NZ_FQWH01000016.1"/>
</dbReference>
<reference evidence="1 2" key="1">
    <citation type="submission" date="2016-11" db="EMBL/GenBank/DDBJ databases">
        <authorList>
            <person name="Jaros S."/>
            <person name="Januszkiewicz K."/>
            <person name="Wedrychowicz H."/>
        </authorList>
    </citation>
    <scope>NUCLEOTIDE SEQUENCE [LARGE SCALE GENOMIC DNA]</scope>
    <source>
        <strain evidence="1 2">DSM 6792</strain>
    </source>
</reference>
<protein>
    <submittedName>
        <fullName evidence="1">Uncharacterized protein</fullName>
    </submittedName>
</protein>
<proteinExistence type="predicted"/>
<evidence type="ECO:0000313" key="2">
    <source>
        <dbReference type="Proteomes" id="UP000184112"/>
    </source>
</evidence>
<dbReference type="Proteomes" id="UP000184112">
    <property type="component" value="Unassembled WGS sequence"/>
</dbReference>
<sequence length="453" mass="51290">MTINLKQFHLFVFNLKFRNRGIFFVLWVIFPLFFVGCQADTNEVEPQNSSLGAVKEWFESKNHHLEVLPFTEKINWERAVVSNIEGEQIIEVPLVLKENTRTNVVDDASYRNYMSLLFIGDKTGINREYTIVYTTKDTDFDQKRESFDLYKLNPEYSGYITFQNADNKIVYSGEYEKGQQVRLHNYSDTNTASRFECAYYVTVGPITTCSSWRWVPDEVPNPGVPGFPGGPLYVPPYKDLDPCAHATDMSTLSLNPTYQSAKNRILNADPNIEHSITLTHSASGAYYEEQMVNGTRYNVEAKVTGIGDFAVMHNHPDNTPPSSGDVYAILQMYLKNNLIRTNYIFTGGETYAIVLVNPNQAKAFVANYPADVRPGYSPEFPEPIFDQIDLGKTRGLGASNEGRSTAMSHILEKYNAGITIMKEKNGKFTPLKASEYIDEEGVTRYRFAAPPCN</sequence>
<name>A0A1M5V6N1_FLAJO</name>
<accession>A0A1M5V6N1</accession>
<dbReference type="AlphaFoldDB" id="A0A1M5V6N1"/>
<evidence type="ECO:0000313" key="1">
    <source>
        <dbReference type="EMBL" id="SHH70798.1"/>
    </source>
</evidence>
<gene>
    <name evidence="1" type="ORF">SAMN05444388_1168</name>
</gene>
<organism evidence="1 2">
    <name type="scientific">Flavobacterium johnsoniae</name>
    <name type="common">Cytophaga johnsonae</name>
    <dbReference type="NCBI Taxonomy" id="986"/>
    <lineage>
        <taxon>Bacteria</taxon>
        <taxon>Pseudomonadati</taxon>
        <taxon>Bacteroidota</taxon>
        <taxon>Flavobacteriia</taxon>
        <taxon>Flavobacteriales</taxon>
        <taxon>Flavobacteriaceae</taxon>
        <taxon>Flavobacterium</taxon>
    </lineage>
</organism>